<proteinExistence type="predicted"/>
<dbReference type="AlphaFoldDB" id="A0A0K1PKA7"/>
<accession>A0A0K1PKA7</accession>
<dbReference type="Proteomes" id="UP000064967">
    <property type="component" value="Chromosome"/>
</dbReference>
<gene>
    <name evidence="2" type="ORF">AKJ09_00616</name>
</gene>
<evidence type="ECO:0000313" key="3">
    <source>
        <dbReference type="Proteomes" id="UP000064967"/>
    </source>
</evidence>
<evidence type="ECO:0000256" key="1">
    <source>
        <dbReference type="SAM" id="MobiDB-lite"/>
    </source>
</evidence>
<evidence type="ECO:0000313" key="2">
    <source>
        <dbReference type="EMBL" id="AKU93952.1"/>
    </source>
</evidence>
<dbReference type="KEGG" id="llu:AKJ09_00616"/>
<keyword evidence="3" id="KW-1185">Reference proteome</keyword>
<organism evidence="2 3">
    <name type="scientific">Labilithrix luteola</name>
    <dbReference type="NCBI Taxonomy" id="1391654"/>
    <lineage>
        <taxon>Bacteria</taxon>
        <taxon>Pseudomonadati</taxon>
        <taxon>Myxococcota</taxon>
        <taxon>Polyangia</taxon>
        <taxon>Polyangiales</taxon>
        <taxon>Labilitrichaceae</taxon>
        <taxon>Labilithrix</taxon>
    </lineage>
</organism>
<feature type="region of interest" description="Disordered" evidence="1">
    <location>
        <begin position="24"/>
        <end position="62"/>
    </location>
</feature>
<name>A0A0K1PKA7_9BACT</name>
<sequence>MVPASTKETYVASHRVVSKRHGNACTLQGQQRRKERVPLDGTSAMPPATRGQRCQRTPRVGR</sequence>
<reference evidence="2 3" key="1">
    <citation type="submission" date="2015-08" db="EMBL/GenBank/DDBJ databases">
        <authorList>
            <person name="Babu N.S."/>
            <person name="Beckwith C.J."/>
            <person name="Beseler K.G."/>
            <person name="Brison A."/>
            <person name="Carone J.V."/>
            <person name="Caskin T.P."/>
            <person name="Diamond M."/>
            <person name="Durham M.E."/>
            <person name="Foxe J.M."/>
            <person name="Go M."/>
            <person name="Henderson B.A."/>
            <person name="Jones I.B."/>
            <person name="McGettigan J.A."/>
            <person name="Micheletti S.J."/>
            <person name="Nasrallah M.E."/>
            <person name="Ortiz D."/>
            <person name="Piller C.R."/>
            <person name="Privatt S.R."/>
            <person name="Schneider S.L."/>
            <person name="Sharp S."/>
            <person name="Smith T.C."/>
            <person name="Stanton J.D."/>
            <person name="Ullery H.E."/>
            <person name="Wilson R.J."/>
            <person name="Serrano M.G."/>
            <person name="Buck G."/>
            <person name="Lee V."/>
            <person name="Wang Y."/>
            <person name="Carvalho R."/>
            <person name="Voegtly L."/>
            <person name="Shi R."/>
            <person name="Duckworth R."/>
            <person name="Johnson A."/>
            <person name="Loviza R."/>
            <person name="Walstead R."/>
            <person name="Shah Z."/>
            <person name="Kiflezghi M."/>
            <person name="Wade K."/>
            <person name="Ball S.L."/>
            <person name="Bradley K.W."/>
            <person name="Asai D.J."/>
            <person name="Bowman C.A."/>
            <person name="Russell D.A."/>
            <person name="Pope W.H."/>
            <person name="Jacobs-Sera D."/>
            <person name="Hendrix R.W."/>
            <person name="Hatfull G.F."/>
        </authorList>
    </citation>
    <scope>NUCLEOTIDE SEQUENCE [LARGE SCALE GENOMIC DNA]</scope>
    <source>
        <strain evidence="2 3">DSM 27648</strain>
    </source>
</reference>
<protein>
    <submittedName>
        <fullName evidence="2">Uncharacterized protein</fullName>
    </submittedName>
</protein>
<dbReference type="EMBL" id="CP012333">
    <property type="protein sequence ID" value="AKU93952.1"/>
    <property type="molecule type" value="Genomic_DNA"/>
</dbReference>